<evidence type="ECO:0000256" key="4">
    <source>
        <dbReference type="ARBA" id="ARBA00022801"/>
    </source>
</evidence>
<evidence type="ECO:0000313" key="8">
    <source>
        <dbReference type="Proteomes" id="UP000263753"/>
    </source>
</evidence>
<protein>
    <recommendedName>
        <fullName evidence="6">Very short patch repair endonuclease</fullName>
        <ecNumber evidence="6">3.1.-.-</ecNumber>
    </recommendedName>
</protein>
<dbReference type="GO" id="GO:0004519">
    <property type="term" value="F:endonuclease activity"/>
    <property type="evidence" value="ECO:0007669"/>
    <property type="project" value="UniProtKB-KW"/>
</dbReference>
<keyword evidence="5 6" id="KW-0234">DNA repair</keyword>
<dbReference type="AlphaFoldDB" id="A0A3B7LZW5"/>
<evidence type="ECO:0000256" key="6">
    <source>
        <dbReference type="PIRNR" id="PIRNR018267"/>
    </source>
</evidence>
<gene>
    <name evidence="7" type="primary">vsr</name>
    <name evidence="7" type="ORF">CDG60_14110</name>
</gene>
<dbReference type="PIRSF" id="PIRSF018267">
    <property type="entry name" value="VSR_endonuc"/>
    <property type="match status" value="1"/>
</dbReference>
<keyword evidence="2 6" id="KW-0255">Endonuclease</keyword>
<dbReference type="GO" id="GO:0006298">
    <property type="term" value="P:mismatch repair"/>
    <property type="evidence" value="ECO:0007669"/>
    <property type="project" value="UniProtKB-UniRule"/>
</dbReference>
<dbReference type="Gene3D" id="3.40.960.10">
    <property type="entry name" value="VSR Endonuclease"/>
    <property type="match status" value="1"/>
</dbReference>
<accession>A0A3B7LZW5</accession>
<comment type="similarity">
    <text evidence="6">Belongs to the vsr family.</text>
</comment>
<dbReference type="InterPro" id="IPR011335">
    <property type="entry name" value="Restrct_endonuc-II-like"/>
</dbReference>
<dbReference type="EMBL" id="CP032134">
    <property type="protein sequence ID" value="AXY57595.1"/>
    <property type="molecule type" value="Genomic_DNA"/>
</dbReference>
<keyword evidence="3 6" id="KW-0227">DNA damage</keyword>
<keyword evidence="1 6" id="KW-0540">Nuclease</keyword>
<sequence>MEKNKVIKPDFSKVSATRSRNMAAIRANNTRPEMKIRQALHASGLRYRLYDKQLAGKPDLVLKKYKTVIFVQGCFWHKHDCKYFKWPKTNAEFWQQKILNNAERDAINIQKLLKDQWRVCVWWECSVRHEDDFLWSVQRFQEWLNDPRSQYLEL</sequence>
<evidence type="ECO:0000313" key="7">
    <source>
        <dbReference type="EMBL" id="AXY57595.1"/>
    </source>
</evidence>
<evidence type="ECO:0000256" key="2">
    <source>
        <dbReference type="ARBA" id="ARBA00022759"/>
    </source>
</evidence>
<proteinExistence type="inferred from homology"/>
<evidence type="ECO:0000256" key="5">
    <source>
        <dbReference type="ARBA" id="ARBA00023204"/>
    </source>
</evidence>
<name>A0A3B7LZW5_9GAMM</name>
<dbReference type="Proteomes" id="UP000263753">
    <property type="component" value="Chromosome"/>
</dbReference>
<evidence type="ECO:0000256" key="3">
    <source>
        <dbReference type="ARBA" id="ARBA00022763"/>
    </source>
</evidence>
<dbReference type="Pfam" id="PF03852">
    <property type="entry name" value="Vsr"/>
    <property type="match status" value="1"/>
</dbReference>
<evidence type="ECO:0000256" key="1">
    <source>
        <dbReference type="ARBA" id="ARBA00022722"/>
    </source>
</evidence>
<dbReference type="RefSeq" id="WP_087514105.1">
    <property type="nucleotide sequence ID" value="NZ_CP032134.1"/>
</dbReference>
<dbReference type="KEGG" id="achi:CDG60_14110"/>
<dbReference type="GO" id="GO:0016787">
    <property type="term" value="F:hydrolase activity"/>
    <property type="evidence" value="ECO:0007669"/>
    <property type="project" value="UniProtKB-KW"/>
</dbReference>
<organism evidence="7 8">
    <name type="scientific">Acinetobacter chinensis</name>
    <dbReference type="NCBI Taxonomy" id="2004650"/>
    <lineage>
        <taxon>Bacteria</taxon>
        <taxon>Pseudomonadati</taxon>
        <taxon>Pseudomonadota</taxon>
        <taxon>Gammaproteobacteria</taxon>
        <taxon>Moraxellales</taxon>
        <taxon>Moraxellaceae</taxon>
        <taxon>Acinetobacter</taxon>
    </lineage>
</organism>
<dbReference type="NCBIfam" id="TIGR00632">
    <property type="entry name" value="vsr"/>
    <property type="match status" value="1"/>
</dbReference>
<dbReference type="CDD" id="cd00221">
    <property type="entry name" value="Vsr"/>
    <property type="match status" value="1"/>
</dbReference>
<dbReference type="InterPro" id="IPR004603">
    <property type="entry name" value="DNA_mismatch_endonuc_vsr"/>
</dbReference>
<dbReference type="REBASE" id="273018">
    <property type="entry name" value="V.Asp10005ORF14120P"/>
</dbReference>
<dbReference type="SUPFAM" id="SSF52980">
    <property type="entry name" value="Restriction endonuclease-like"/>
    <property type="match status" value="1"/>
</dbReference>
<reference evidence="8" key="1">
    <citation type="submission" date="2018-09" db="EMBL/GenBank/DDBJ databases">
        <title>The complete genome of Acinetobacter sp. strain WCHAc010005.</title>
        <authorList>
            <person name="Hu Y."/>
            <person name="Long H."/>
            <person name="Feng Y."/>
            <person name="Zong Z."/>
        </authorList>
    </citation>
    <scope>NUCLEOTIDE SEQUENCE [LARGE SCALE GENOMIC DNA]</scope>
    <source>
        <strain evidence="8">WCHAc010005</strain>
    </source>
</reference>
<dbReference type="EC" id="3.1.-.-" evidence="6"/>
<keyword evidence="4 6" id="KW-0378">Hydrolase</keyword>
<comment type="function">
    <text evidence="6">May nick specific sequences that contain T:G mispairs resulting from m5C-deamination.</text>
</comment>